<accession>A0A813PG36</accession>
<dbReference type="PANTHER" id="PTHR21477">
    <property type="entry name" value="ZGC:172139"/>
    <property type="match status" value="1"/>
</dbReference>
<dbReference type="Pfam" id="PF09741">
    <property type="entry name" value="DUF2045"/>
    <property type="match status" value="1"/>
</dbReference>
<reference evidence="1" key="1">
    <citation type="submission" date="2021-02" db="EMBL/GenBank/DDBJ databases">
        <authorList>
            <person name="Nowell W R."/>
        </authorList>
    </citation>
    <scope>NUCLEOTIDE SEQUENCE</scope>
</reference>
<dbReference type="OrthoDB" id="1906921at2759"/>
<organism evidence="1 4">
    <name type="scientific">Adineta steineri</name>
    <dbReference type="NCBI Taxonomy" id="433720"/>
    <lineage>
        <taxon>Eukaryota</taxon>
        <taxon>Metazoa</taxon>
        <taxon>Spiralia</taxon>
        <taxon>Gnathifera</taxon>
        <taxon>Rotifera</taxon>
        <taxon>Eurotatoria</taxon>
        <taxon>Bdelloidea</taxon>
        <taxon>Adinetida</taxon>
        <taxon>Adinetidae</taxon>
        <taxon>Adineta</taxon>
    </lineage>
</organism>
<comment type="caution">
    <text evidence="1">The sequence shown here is derived from an EMBL/GenBank/DDBJ whole genome shotgun (WGS) entry which is preliminary data.</text>
</comment>
<evidence type="ECO:0000313" key="4">
    <source>
        <dbReference type="Proteomes" id="UP000663877"/>
    </source>
</evidence>
<proteinExistence type="predicted"/>
<protein>
    <submittedName>
        <fullName evidence="1">Uncharacterized protein</fullName>
    </submittedName>
</protein>
<keyword evidence="3" id="KW-1185">Reference proteome</keyword>
<evidence type="ECO:0000313" key="3">
    <source>
        <dbReference type="Proteomes" id="UP000663832"/>
    </source>
</evidence>
<name>A0A813PG36_9BILA</name>
<dbReference type="Proteomes" id="UP000663832">
    <property type="component" value="Unassembled WGS sequence"/>
</dbReference>
<dbReference type="EMBL" id="CAJNOM010000032">
    <property type="protein sequence ID" value="CAF0864108.1"/>
    <property type="molecule type" value="Genomic_DNA"/>
</dbReference>
<dbReference type="InterPro" id="IPR019141">
    <property type="entry name" value="DUF2045"/>
</dbReference>
<evidence type="ECO:0000313" key="1">
    <source>
        <dbReference type="EMBL" id="CAF0750646.1"/>
    </source>
</evidence>
<dbReference type="AlphaFoldDB" id="A0A813PG36"/>
<dbReference type="EMBL" id="CAJNOI010000005">
    <property type="protein sequence ID" value="CAF0750646.1"/>
    <property type="molecule type" value="Genomic_DNA"/>
</dbReference>
<sequence>MSLSIENLLLAMVNERRRNKTDEDDDYVHIQQFNSQWPKLFQTYFLSPSSRLSQTTTNTTSDDDLIFYVTRHVDSDFHHPLHLVEVFRHHDTKRQPKLAAPEYDWEETTNLNLVLHQFEYTVTTAVCTKTSNKHLQILKRLSTKVYASPSRRDMESKGTEEKITYPNIYFTVDNFEDTFCEMVVNEGQMVCVELVAKNLRLNEPKVLFLGSIKYEALKKVYETRATTSTRVAQRMSLGMYTKRRVEFVRMRGPNGKGHAEMAVSRCRTIQSGITTPESIPSTPMSSSFDEESWNKRRALDNISVSRWIPPTSRQQQIASNVTTPEVESTDIQQELADDTSGFLGRTLSQAMSWMRGSSSRLNQPMQQTLPLQTCLTYLTLPCQFIVKDILESNQMPILTF</sequence>
<gene>
    <name evidence="1" type="ORF">BJG266_LOCUS2426</name>
    <name evidence="2" type="ORF">QVE165_LOCUS7533</name>
</gene>
<evidence type="ECO:0000313" key="2">
    <source>
        <dbReference type="EMBL" id="CAF0864108.1"/>
    </source>
</evidence>
<dbReference type="PANTHER" id="PTHR21477:SF13">
    <property type="entry name" value="KIAA0930"/>
    <property type="match status" value="1"/>
</dbReference>
<dbReference type="Proteomes" id="UP000663877">
    <property type="component" value="Unassembled WGS sequence"/>
</dbReference>